<evidence type="ECO:0000313" key="2">
    <source>
        <dbReference type="Proteomes" id="UP000015103"/>
    </source>
</evidence>
<dbReference type="HOGENOM" id="CLU_2725361_0_0_1"/>
<evidence type="ECO:0008006" key="3">
    <source>
        <dbReference type="Google" id="ProtNLM"/>
    </source>
</evidence>
<accession>T1HT14</accession>
<evidence type="ECO:0000313" key="1">
    <source>
        <dbReference type="EnsemblMetazoa" id="RPRC007184-PA"/>
    </source>
</evidence>
<sequence>MAPSFCGRYAKGREMSLGVCLPESCSSKDVRELLAAAMEPNDKRITVNGLRVRRVPGSYSIFSDPKFHIMGK</sequence>
<keyword evidence="2" id="KW-1185">Reference proteome</keyword>
<dbReference type="Proteomes" id="UP000015103">
    <property type="component" value="Unassembled WGS sequence"/>
</dbReference>
<organism evidence="1 2">
    <name type="scientific">Rhodnius prolixus</name>
    <name type="common">Triatomid bug</name>
    <dbReference type="NCBI Taxonomy" id="13249"/>
    <lineage>
        <taxon>Eukaryota</taxon>
        <taxon>Metazoa</taxon>
        <taxon>Ecdysozoa</taxon>
        <taxon>Arthropoda</taxon>
        <taxon>Hexapoda</taxon>
        <taxon>Insecta</taxon>
        <taxon>Pterygota</taxon>
        <taxon>Neoptera</taxon>
        <taxon>Paraneoptera</taxon>
        <taxon>Hemiptera</taxon>
        <taxon>Heteroptera</taxon>
        <taxon>Panheteroptera</taxon>
        <taxon>Cimicomorpha</taxon>
        <taxon>Reduviidae</taxon>
        <taxon>Triatominae</taxon>
        <taxon>Rhodnius</taxon>
    </lineage>
</organism>
<proteinExistence type="predicted"/>
<protein>
    <recommendedName>
        <fullName evidence="3">Nose resistant-to-fluoxetine protein N-terminal domain-containing protein</fullName>
    </recommendedName>
</protein>
<name>T1HT14_RHOPR</name>
<dbReference type="InParanoid" id="T1HT14"/>
<reference evidence="1" key="1">
    <citation type="submission" date="2015-05" db="UniProtKB">
        <authorList>
            <consortium name="EnsemblMetazoa"/>
        </authorList>
    </citation>
    <scope>IDENTIFICATION</scope>
</reference>
<dbReference type="AlphaFoldDB" id="T1HT14"/>
<dbReference type="EnsemblMetazoa" id="RPRC007184-RA">
    <property type="protein sequence ID" value="RPRC007184-PA"/>
    <property type="gene ID" value="RPRC007184"/>
</dbReference>
<dbReference type="EMBL" id="ACPB03006759">
    <property type="status" value="NOT_ANNOTATED_CDS"/>
    <property type="molecule type" value="Genomic_DNA"/>
</dbReference>
<dbReference type="VEuPathDB" id="VectorBase:RPRC007184"/>